<dbReference type="Gramene" id="EME29941">
    <property type="protein sequence ID" value="EME29941"/>
    <property type="gene ID" value="Gasu_27260"/>
</dbReference>
<keyword evidence="4" id="KW-1185">Reference proteome</keyword>
<dbReference type="PROSITE" id="PS50897">
    <property type="entry name" value="CTLH"/>
    <property type="match status" value="1"/>
</dbReference>
<evidence type="ECO:0000259" key="1">
    <source>
        <dbReference type="PROSITE" id="PS50188"/>
    </source>
</evidence>
<dbReference type="InterPro" id="IPR006595">
    <property type="entry name" value="CTLH_C"/>
</dbReference>
<accession>M2W2M3</accession>
<dbReference type="SUPFAM" id="SSF49899">
    <property type="entry name" value="Concanavalin A-like lectins/glucanases"/>
    <property type="match status" value="1"/>
</dbReference>
<dbReference type="PANTHER" id="PTHR12864">
    <property type="entry name" value="RAN BINDING PROTEIN 9-RELATED"/>
    <property type="match status" value="1"/>
</dbReference>
<dbReference type="InterPro" id="IPR043136">
    <property type="entry name" value="B30.2/SPRY_sf"/>
</dbReference>
<dbReference type="InterPro" id="IPR050618">
    <property type="entry name" value="Ubq-SigPath_Reg"/>
</dbReference>
<keyword evidence="3" id="KW-0675">Receptor</keyword>
<dbReference type="SMART" id="SM00449">
    <property type="entry name" value="SPRY"/>
    <property type="match status" value="1"/>
</dbReference>
<dbReference type="RefSeq" id="XP_005706461.1">
    <property type="nucleotide sequence ID" value="XM_005706404.1"/>
</dbReference>
<feature type="domain" description="CTLH" evidence="2">
    <location>
        <begin position="272"/>
        <end position="328"/>
    </location>
</feature>
<dbReference type="Gene3D" id="2.60.120.920">
    <property type="match status" value="1"/>
</dbReference>
<organism evidence="3 4">
    <name type="scientific">Galdieria sulphuraria</name>
    <name type="common">Red alga</name>
    <dbReference type="NCBI Taxonomy" id="130081"/>
    <lineage>
        <taxon>Eukaryota</taxon>
        <taxon>Rhodophyta</taxon>
        <taxon>Bangiophyceae</taxon>
        <taxon>Galdieriales</taxon>
        <taxon>Galdieriaceae</taxon>
        <taxon>Galdieria</taxon>
    </lineage>
</organism>
<protein>
    <submittedName>
        <fullName evidence="3">SPla/RYanodine receptor (SPRY) domain-containing protein</fullName>
    </submittedName>
</protein>
<dbReference type="Pfam" id="PF10607">
    <property type="entry name" value="CTLH"/>
    <property type="match status" value="1"/>
</dbReference>
<dbReference type="InterPro" id="IPR013144">
    <property type="entry name" value="CRA_dom"/>
</dbReference>
<feature type="domain" description="B30.2/SPRY" evidence="1">
    <location>
        <begin position="18"/>
        <end position="205"/>
    </location>
</feature>
<dbReference type="SMART" id="SM00757">
    <property type="entry name" value="CRA"/>
    <property type="match status" value="1"/>
</dbReference>
<dbReference type="PROSITE" id="PS50896">
    <property type="entry name" value="LISH"/>
    <property type="match status" value="1"/>
</dbReference>
<dbReference type="InterPro" id="IPR006594">
    <property type="entry name" value="LisH"/>
</dbReference>
<dbReference type="KEGG" id="gsl:Gasu_27260"/>
<dbReference type="AlphaFoldDB" id="M2W2M3"/>
<gene>
    <name evidence="3" type="ORF">Gasu_27260</name>
</gene>
<dbReference type="InterPro" id="IPR024964">
    <property type="entry name" value="CTLH/CRA"/>
</dbReference>
<dbReference type="Pfam" id="PF00622">
    <property type="entry name" value="SPRY"/>
    <property type="match status" value="1"/>
</dbReference>
<evidence type="ECO:0000313" key="4">
    <source>
        <dbReference type="Proteomes" id="UP000030680"/>
    </source>
</evidence>
<dbReference type="OrthoDB" id="25503at2759"/>
<evidence type="ECO:0000259" key="2">
    <source>
        <dbReference type="PROSITE" id="PS50897"/>
    </source>
</evidence>
<dbReference type="EMBL" id="KB454504">
    <property type="protein sequence ID" value="EME29941.1"/>
    <property type="molecule type" value="Genomic_DNA"/>
</dbReference>
<dbReference type="SMART" id="SM00668">
    <property type="entry name" value="CTLH"/>
    <property type="match status" value="1"/>
</dbReference>
<dbReference type="GeneID" id="17088704"/>
<dbReference type="InterPro" id="IPR003877">
    <property type="entry name" value="SPRY_dom"/>
</dbReference>
<dbReference type="OMA" id="RERVCDY"/>
<sequence>MQVYQETLERRFYEDLQVPVHGCVIGNIPSEVLSKIPCAWCNKDKCEYLELTKKNLCLKYQGPGKRNEDAAAARTLFPVPSCCAIFYFEIKVVSAGRDGFIGIGLSAANVSLNRLPGWESNSLGYHGDDGNAFRDSGTGTPYGPTFTTGDVVGCCWNLMKGVVFFTKNGLALPIAFRNVAGILYPTVGLQTPGEIVEANFGGQNFIFDLLTYAKQEKLDLMSRIYGRQLYLEDNKLMNDILDYLVHQGYTCTAVSFSRDTNQGEWVNEELQKAVSRHSICSLISHGYIDEAMKEMEQVYPNVCQNRKVVFQLLCQKFVELIRKGKVDKAVELGKTQLVELVTCEDDSENASYLNEISSLLAYEDPSNSPASYLLDYSKREAVAQILNDAFLQAEKCPRLSRLESLVKHLQVLLEKLVTIQDAEASLLSLQDFLIR</sequence>
<dbReference type="PROSITE" id="PS50188">
    <property type="entry name" value="B302_SPRY"/>
    <property type="match status" value="1"/>
</dbReference>
<reference evidence="4" key="1">
    <citation type="journal article" date="2013" name="Science">
        <title>Gene transfer from bacteria and archaea facilitated evolution of an extremophilic eukaryote.</title>
        <authorList>
            <person name="Schonknecht G."/>
            <person name="Chen W.H."/>
            <person name="Ternes C.M."/>
            <person name="Barbier G.G."/>
            <person name="Shrestha R.P."/>
            <person name="Stanke M."/>
            <person name="Brautigam A."/>
            <person name="Baker B.J."/>
            <person name="Banfield J.F."/>
            <person name="Garavito R.M."/>
            <person name="Carr K."/>
            <person name="Wilkerson C."/>
            <person name="Rensing S.A."/>
            <person name="Gagneul D."/>
            <person name="Dickenson N.E."/>
            <person name="Oesterhelt C."/>
            <person name="Lercher M.J."/>
            <person name="Weber A.P."/>
        </authorList>
    </citation>
    <scope>NUCLEOTIDE SEQUENCE [LARGE SCALE GENOMIC DNA]</scope>
    <source>
        <strain evidence="4">074W</strain>
    </source>
</reference>
<evidence type="ECO:0000313" key="3">
    <source>
        <dbReference type="EMBL" id="EME29941.1"/>
    </source>
</evidence>
<dbReference type="InterPro" id="IPR035782">
    <property type="entry name" value="SPRY_RanBP9/10"/>
</dbReference>
<dbReference type="CDD" id="cd12909">
    <property type="entry name" value="SPRY_RanBP9_10"/>
    <property type="match status" value="1"/>
</dbReference>
<dbReference type="STRING" id="130081.M2W2M3"/>
<name>M2W2M3_GALSU</name>
<dbReference type="eggNOG" id="KOG1477">
    <property type="taxonomic scope" value="Eukaryota"/>
</dbReference>
<dbReference type="InterPro" id="IPR013320">
    <property type="entry name" value="ConA-like_dom_sf"/>
</dbReference>
<dbReference type="Proteomes" id="UP000030680">
    <property type="component" value="Unassembled WGS sequence"/>
</dbReference>
<dbReference type="InterPro" id="IPR001870">
    <property type="entry name" value="B30.2/SPRY"/>
</dbReference>
<proteinExistence type="predicted"/>